<feature type="transmembrane region" description="Helical" evidence="1">
    <location>
        <begin position="41"/>
        <end position="59"/>
    </location>
</feature>
<evidence type="ECO:0000313" key="2">
    <source>
        <dbReference type="EMBL" id="QJW97830.1"/>
    </source>
</evidence>
<evidence type="ECO:0000256" key="1">
    <source>
        <dbReference type="SAM" id="Phobius"/>
    </source>
</evidence>
<sequence length="77" mass="8866">MRFLSGLFLLALVVALGLLSYENNRDTVLYAWTWRADVPLPLLVVAVYVLGMLSGWWLVGMTKRSWQRLTEPDRARV</sequence>
<keyword evidence="1" id="KW-1133">Transmembrane helix</keyword>
<dbReference type="Proteomes" id="UP000503447">
    <property type="component" value="Chromosome"/>
</dbReference>
<keyword evidence="3" id="KW-1185">Reference proteome</keyword>
<name>A0A6M5YWF2_9BACT</name>
<accession>A0A6M5YWF2</accession>
<keyword evidence="1" id="KW-0472">Membrane</keyword>
<keyword evidence="1" id="KW-0812">Transmembrane</keyword>
<evidence type="ECO:0000313" key="3">
    <source>
        <dbReference type="Proteomes" id="UP000503447"/>
    </source>
</evidence>
<dbReference type="EMBL" id="CP053452">
    <property type="protein sequence ID" value="QJW97830.1"/>
    <property type="molecule type" value="Genomic_DNA"/>
</dbReference>
<proteinExistence type="predicted"/>
<dbReference type="KEGG" id="ftj:FTUN_5410"/>
<gene>
    <name evidence="2" type="ORF">FTUN_5410</name>
</gene>
<evidence type="ECO:0008006" key="4">
    <source>
        <dbReference type="Google" id="ProtNLM"/>
    </source>
</evidence>
<reference evidence="3" key="1">
    <citation type="submission" date="2020-05" db="EMBL/GenBank/DDBJ databases">
        <title>Frigoriglobus tundricola gen. nov., sp. nov., a psychrotolerant cellulolytic planctomycete of the family Gemmataceae with two divergent copies of 16S rRNA gene.</title>
        <authorList>
            <person name="Kulichevskaya I.S."/>
            <person name="Ivanova A.A."/>
            <person name="Naumoff D.G."/>
            <person name="Beletsky A.V."/>
            <person name="Rijpstra W.I.C."/>
            <person name="Sinninghe Damste J.S."/>
            <person name="Mardanov A.V."/>
            <person name="Ravin N.V."/>
            <person name="Dedysh S.N."/>
        </authorList>
    </citation>
    <scope>NUCLEOTIDE SEQUENCE [LARGE SCALE GENOMIC DNA]</scope>
    <source>
        <strain evidence="3">PL17</strain>
    </source>
</reference>
<organism evidence="2 3">
    <name type="scientific">Frigoriglobus tundricola</name>
    <dbReference type="NCBI Taxonomy" id="2774151"/>
    <lineage>
        <taxon>Bacteria</taxon>
        <taxon>Pseudomonadati</taxon>
        <taxon>Planctomycetota</taxon>
        <taxon>Planctomycetia</taxon>
        <taxon>Gemmatales</taxon>
        <taxon>Gemmataceae</taxon>
        <taxon>Frigoriglobus</taxon>
    </lineage>
</organism>
<protein>
    <recommendedName>
        <fullName evidence="4">Lipopolysaccharide assembly protein A domain-containing protein</fullName>
    </recommendedName>
</protein>
<dbReference type="RefSeq" id="WP_171473134.1">
    <property type="nucleotide sequence ID" value="NZ_CP053452.2"/>
</dbReference>
<dbReference type="AlphaFoldDB" id="A0A6M5YWF2"/>